<dbReference type="InterPro" id="IPR018247">
    <property type="entry name" value="EF_Hand_1_Ca_BS"/>
</dbReference>
<dbReference type="EMBL" id="CP012333">
    <property type="protein sequence ID" value="AKV02158.1"/>
    <property type="molecule type" value="Genomic_DNA"/>
</dbReference>
<organism evidence="2 3">
    <name type="scientific">Labilithrix luteola</name>
    <dbReference type="NCBI Taxonomy" id="1391654"/>
    <lineage>
        <taxon>Bacteria</taxon>
        <taxon>Pseudomonadati</taxon>
        <taxon>Myxococcota</taxon>
        <taxon>Polyangia</taxon>
        <taxon>Polyangiales</taxon>
        <taxon>Labilitrichaceae</taxon>
        <taxon>Labilithrix</taxon>
    </lineage>
</organism>
<dbReference type="RefSeq" id="WP_146653115.1">
    <property type="nucleotide sequence ID" value="NZ_CP012333.1"/>
</dbReference>
<dbReference type="InterPro" id="IPR045584">
    <property type="entry name" value="Pilin-like"/>
</dbReference>
<evidence type="ECO:0008006" key="4">
    <source>
        <dbReference type="Google" id="ProtNLM"/>
    </source>
</evidence>
<dbReference type="AlphaFoldDB" id="A0A0K1Q8U5"/>
<evidence type="ECO:0000256" key="1">
    <source>
        <dbReference type="SAM" id="MobiDB-lite"/>
    </source>
</evidence>
<sequence length="158" mass="16608">MRRFTPVELAIGVALLGSVAAVAVPAFVRDLHASRFVEPTRGLAEIGAAAVDFAEANGRFPDSAPLTPASPPRGHKEADAPGAWDGPTWTALGFRPVPEGVPHAYAFSFEGSSTAFVAQARGDLDGDGILSTFEVRGYARPGEKPVLMPGMYVESELE</sequence>
<feature type="region of interest" description="Disordered" evidence="1">
    <location>
        <begin position="61"/>
        <end position="83"/>
    </location>
</feature>
<reference evidence="2 3" key="1">
    <citation type="submission" date="2015-08" db="EMBL/GenBank/DDBJ databases">
        <authorList>
            <person name="Babu N.S."/>
            <person name="Beckwith C.J."/>
            <person name="Beseler K.G."/>
            <person name="Brison A."/>
            <person name="Carone J.V."/>
            <person name="Caskin T.P."/>
            <person name="Diamond M."/>
            <person name="Durham M.E."/>
            <person name="Foxe J.M."/>
            <person name="Go M."/>
            <person name="Henderson B.A."/>
            <person name="Jones I.B."/>
            <person name="McGettigan J.A."/>
            <person name="Micheletti S.J."/>
            <person name="Nasrallah M.E."/>
            <person name="Ortiz D."/>
            <person name="Piller C.R."/>
            <person name="Privatt S.R."/>
            <person name="Schneider S.L."/>
            <person name="Sharp S."/>
            <person name="Smith T.C."/>
            <person name="Stanton J.D."/>
            <person name="Ullery H.E."/>
            <person name="Wilson R.J."/>
            <person name="Serrano M.G."/>
            <person name="Buck G."/>
            <person name="Lee V."/>
            <person name="Wang Y."/>
            <person name="Carvalho R."/>
            <person name="Voegtly L."/>
            <person name="Shi R."/>
            <person name="Duckworth R."/>
            <person name="Johnson A."/>
            <person name="Loviza R."/>
            <person name="Walstead R."/>
            <person name="Shah Z."/>
            <person name="Kiflezghi M."/>
            <person name="Wade K."/>
            <person name="Ball S.L."/>
            <person name="Bradley K.W."/>
            <person name="Asai D.J."/>
            <person name="Bowman C.A."/>
            <person name="Russell D.A."/>
            <person name="Pope W.H."/>
            <person name="Jacobs-Sera D."/>
            <person name="Hendrix R.W."/>
            <person name="Hatfull G.F."/>
        </authorList>
    </citation>
    <scope>NUCLEOTIDE SEQUENCE [LARGE SCALE GENOMIC DNA]</scope>
    <source>
        <strain evidence="2 3">DSM 27648</strain>
    </source>
</reference>
<dbReference type="STRING" id="1391654.AKJ09_08821"/>
<dbReference type="SUPFAM" id="SSF54523">
    <property type="entry name" value="Pili subunits"/>
    <property type="match status" value="1"/>
</dbReference>
<dbReference type="Gene3D" id="3.30.700.10">
    <property type="entry name" value="Glycoprotein, Type 4 Pilin"/>
    <property type="match status" value="1"/>
</dbReference>
<evidence type="ECO:0000313" key="3">
    <source>
        <dbReference type="Proteomes" id="UP000064967"/>
    </source>
</evidence>
<evidence type="ECO:0000313" key="2">
    <source>
        <dbReference type="EMBL" id="AKV02158.1"/>
    </source>
</evidence>
<keyword evidence="3" id="KW-1185">Reference proteome</keyword>
<dbReference type="Proteomes" id="UP000064967">
    <property type="component" value="Chromosome"/>
</dbReference>
<gene>
    <name evidence="2" type="ORF">AKJ09_08821</name>
</gene>
<proteinExistence type="predicted"/>
<dbReference type="KEGG" id="llu:AKJ09_08821"/>
<dbReference type="PROSITE" id="PS00018">
    <property type="entry name" value="EF_HAND_1"/>
    <property type="match status" value="1"/>
</dbReference>
<accession>A0A0K1Q8U5</accession>
<protein>
    <recommendedName>
        <fullName evidence="4">Type II secretion system protein</fullName>
    </recommendedName>
</protein>
<dbReference type="OrthoDB" id="5505530at2"/>
<name>A0A0K1Q8U5_9BACT</name>